<dbReference type="EMBL" id="MU128961">
    <property type="protein sequence ID" value="KAF9514405.1"/>
    <property type="molecule type" value="Genomic_DNA"/>
</dbReference>
<accession>A0A9P6DXZ9</accession>
<dbReference type="Proteomes" id="UP000886523">
    <property type="component" value="Unassembled WGS sequence"/>
</dbReference>
<keyword evidence="2" id="KW-1185">Reference proteome</keyword>
<organism evidence="1 2">
    <name type="scientific">Hydnum rufescens UP504</name>
    <dbReference type="NCBI Taxonomy" id="1448309"/>
    <lineage>
        <taxon>Eukaryota</taxon>
        <taxon>Fungi</taxon>
        <taxon>Dikarya</taxon>
        <taxon>Basidiomycota</taxon>
        <taxon>Agaricomycotina</taxon>
        <taxon>Agaricomycetes</taxon>
        <taxon>Cantharellales</taxon>
        <taxon>Hydnaceae</taxon>
        <taxon>Hydnum</taxon>
    </lineage>
</organism>
<reference evidence="1" key="1">
    <citation type="journal article" date="2020" name="Nat. Commun.">
        <title>Large-scale genome sequencing of mycorrhizal fungi provides insights into the early evolution of symbiotic traits.</title>
        <authorList>
            <person name="Miyauchi S."/>
            <person name="Kiss E."/>
            <person name="Kuo A."/>
            <person name="Drula E."/>
            <person name="Kohler A."/>
            <person name="Sanchez-Garcia M."/>
            <person name="Morin E."/>
            <person name="Andreopoulos B."/>
            <person name="Barry K.W."/>
            <person name="Bonito G."/>
            <person name="Buee M."/>
            <person name="Carver A."/>
            <person name="Chen C."/>
            <person name="Cichocki N."/>
            <person name="Clum A."/>
            <person name="Culley D."/>
            <person name="Crous P.W."/>
            <person name="Fauchery L."/>
            <person name="Girlanda M."/>
            <person name="Hayes R.D."/>
            <person name="Keri Z."/>
            <person name="LaButti K."/>
            <person name="Lipzen A."/>
            <person name="Lombard V."/>
            <person name="Magnuson J."/>
            <person name="Maillard F."/>
            <person name="Murat C."/>
            <person name="Nolan M."/>
            <person name="Ohm R.A."/>
            <person name="Pangilinan J."/>
            <person name="Pereira M.F."/>
            <person name="Perotto S."/>
            <person name="Peter M."/>
            <person name="Pfister S."/>
            <person name="Riley R."/>
            <person name="Sitrit Y."/>
            <person name="Stielow J.B."/>
            <person name="Szollosi G."/>
            <person name="Zifcakova L."/>
            <person name="Stursova M."/>
            <person name="Spatafora J.W."/>
            <person name="Tedersoo L."/>
            <person name="Vaario L.M."/>
            <person name="Yamada A."/>
            <person name="Yan M."/>
            <person name="Wang P."/>
            <person name="Xu J."/>
            <person name="Bruns T."/>
            <person name="Baldrian P."/>
            <person name="Vilgalys R."/>
            <person name="Dunand C."/>
            <person name="Henrissat B."/>
            <person name="Grigoriev I.V."/>
            <person name="Hibbett D."/>
            <person name="Nagy L.G."/>
            <person name="Martin F.M."/>
        </authorList>
    </citation>
    <scope>NUCLEOTIDE SEQUENCE</scope>
    <source>
        <strain evidence="1">UP504</strain>
    </source>
</reference>
<protein>
    <submittedName>
        <fullName evidence="1">Uncharacterized protein</fullName>
    </submittedName>
</protein>
<dbReference type="AlphaFoldDB" id="A0A9P6DXZ9"/>
<proteinExistence type="predicted"/>
<sequence length="201" mass="22126">MFADAYADEVGLSLTPYILTQNRHTLPDYAVSPFASFRDLQANSNEFLFVISDFCSCLPKITHCLERAPFAFDLPVGDIRDGSSPGPNDRMIPESQCHELYFPRRQDPRSFRKDITLDFAMIPLASPPPDACAPEEVFVNSAIAYMAKKPGIAEFYYNRGGDPTADERRLDSIPQGPLAGEIVNMLASIPAVDPALTSGYG</sequence>
<comment type="caution">
    <text evidence="1">The sequence shown here is derived from an EMBL/GenBank/DDBJ whole genome shotgun (WGS) entry which is preliminary data.</text>
</comment>
<name>A0A9P6DXZ9_9AGAM</name>
<gene>
    <name evidence="1" type="ORF">BS47DRAFT_1485126</name>
</gene>
<evidence type="ECO:0000313" key="1">
    <source>
        <dbReference type="EMBL" id="KAF9514405.1"/>
    </source>
</evidence>
<evidence type="ECO:0000313" key="2">
    <source>
        <dbReference type="Proteomes" id="UP000886523"/>
    </source>
</evidence>